<evidence type="ECO:0000256" key="1">
    <source>
        <dbReference type="ARBA" id="ARBA00022552"/>
    </source>
</evidence>
<dbReference type="Gene3D" id="3.40.1280.10">
    <property type="match status" value="1"/>
</dbReference>
<dbReference type="RefSeq" id="WP_004823851.1">
    <property type="nucleotide sequence ID" value="NZ_ADDO01000011.1"/>
</dbReference>
<keyword evidence="8" id="KW-1185">Reference proteome</keyword>
<dbReference type="GO" id="GO:0070038">
    <property type="term" value="F:rRNA (pseudouridine-N3-)-methyltransferase activity"/>
    <property type="evidence" value="ECO:0007669"/>
    <property type="project" value="UniProtKB-UniRule"/>
</dbReference>
<comment type="similarity">
    <text evidence="5 6">Belongs to the RNA methyltransferase RlmH family.</text>
</comment>
<dbReference type="HAMAP" id="MF_00658">
    <property type="entry name" value="23SrRNA_methyltr_H"/>
    <property type="match status" value="1"/>
</dbReference>
<organism evidence="7 8">
    <name type="scientific">Peptoniphilus lacrimalis 315-B</name>
    <dbReference type="NCBI Taxonomy" id="596330"/>
    <lineage>
        <taxon>Bacteria</taxon>
        <taxon>Bacillati</taxon>
        <taxon>Bacillota</taxon>
        <taxon>Tissierellia</taxon>
        <taxon>Tissierellales</taxon>
        <taxon>Peptoniphilaceae</taxon>
        <taxon>Peptoniphilus</taxon>
    </lineage>
</organism>
<evidence type="ECO:0000313" key="7">
    <source>
        <dbReference type="EMBL" id="EFA90744.1"/>
    </source>
</evidence>
<comment type="catalytic activity">
    <reaction evidence="6">
        <text>pseudouridine(1915) in 23S rRNA + S-adenosyl-L-methionine = N(3)-methylpseudouridine(1915) in 23S rRNA + S-adenosyl-L-homocysteine + H(+)</text>
        <dbReference type="Rhea" id="RHEA:42752"/>
        <dbReference type="Rhea" id="RHEA-COMP:10221"/>
        <dbReference type="Rhea" id="RHEA-COMP:10222"/>
        <dbReference type="ChEBI" id="CHEBI:15378"/>
        <dbReference type="ChEBI" id="CHEBI:57856"/>
        <dbReference type="ChEBI" id="CHEBI:59789"/>
        <dbReference type="ChEBI" id="CHEBI:65314"/>
        <dbReference type="ChEBI" id="CHEBI:74486"/>
        <dbReference type="EC" id="2.1.1.177"/>
    </reaction>
</comment>
<reference evidence="7 8" key="1">
    <citation type="submission" date="2009-12" db="EMBL/GenBank/DDBJ databases">
        <title>Genome Sequence of Peptoniphilus lacrimalis 315-B.</title>
        <authorList>
            <person name="Durkin A.S."/>
            <person name="Madupu R."/>
            <person name="Torralba M."/>
            <person name="Methe B."/>
            <person name="Sutton G."/>
            <person name="Strausberg R.L."/>
            <person name="Nelson K.E."/>
        </authorList>
    </citation>
    <scope>NUCLEOTIDE SEQUENCE [LARGE SCALE GENOMIC DNA]</scope>
    <source>
        <strain evidence="7 8">315-B</strain>
    </source>
</reference>
<evidence type="ECO:0000256" key="3">
    <source>
        <dbReference type="ARBA" id="ARBA00022679"/>
    </source>
</evidence>
<dbReference type="InterPro" id="IPR029028">
    <property type="entry name" value="Alpha/beta_knot_MTases"/>
</dbReference>
<gene>
    <name evidence="6 7" type="primary">rlmH</name>
    <name evidence="7" type="ORF">HMPREF0628_1209</name>
</gene>
<dbReference type="CDD" id="cd18081">
    <property type="entry name" value="RlmH-like"/>
    <property type="match status" value="1"/>
</dbReference>
<keyword evidence="3 6" id="KW-0808">Transferase</keyword>
<feature type="binding site" evidence="6">
    <location>
        <position position="108"/>
    </location>
    <ligand>
        <name>S-adenosyl-L-methionine</name>
        <dbReference type="ChEBI" id="CHEBI:59789"/>
    </ligand>
</feature>
<dbReference type="NCBIfam" id="TIGR00246">
    <property type="entry name" value="tRNA_RlmH_YbeA"/>
    <property type="match status" value="1"/>
</dbReference>
<protein>
    <recommendedName>
        <fullName evidence="6">Ribosomal RNA large subunit methyltransferase H</fullName>
        <ecNumber evidence="6">2.1.1.177</ecNumber>
    </recommendedName>
    <alternativeName>
        <fullName evidence="6">23S rRNA (pseudouridine1915-N3)-methyltransferase</fullName>
    </alternativeName>
    <alternativeName>
        <fullName evidence="6">23S rRNA m3Psi1915 methyltransferase</fullName>
    </alternativeName>
    <alternativeName>
        <fullName evidence="6">rRNA (pseudouridine-N3-)-methyltransferase RlmH</fullName>
    </alternativeName>
</protein>
<keyword evidence="6" id="KW-0963">Cytoplasm</keyword>
<comment type="subunit">
    <text evidence="6">Homodimer.</text>
</comment>
<evidence type="ECO:0000313" key="8">
    <source>
        <dbReference type="Proteomes" id="UP000005711"/>
    </source>
</evidence>
<dbReference type="Pfam" id="PF02590">
    <property type="entry name" value="SPOUT_MTase"/>
    <property type="match status" value="1"/>
</dbReference>
<dbReference type="EMBL" id="ADDO01000011">
    <property type="protein sequence ID" value="EFA90744.1"/>
    <property type="molecule type" value="Genomic_DNA"/>
</dbReference>
<dbReference type="PANTHER" id="PTHR33603:SF1">
    <property type="entry name" value="RIBOSOMAL RNA LARGE SUBUNIT METHYLTRANSFERASE H"/>
    <property type="match status" value="1"/>
</dbReference>
<dbReference type="SUPFAM" id="SSF75217">
    <property type="entry name" value="alpha/beta knot"/>
    <property type="match status" value="1"/>
</dbReference>
<dbReference type="PIRSF" id="PIRSF004505">
    <property type="entry name" value="MT_bac"/>
    <property type="match status" value="1"/>
</dbReference>
<evidence type="ECO:0000256" key="2">
    <source>
        <dbReference type="ARBA" id="ARBA00022603"/>
    </source>
</evidence>
<dbReference type="EC" id="2.1.1.177" evidence="6"/>
<dbReference type="eggNOG" id="COG1576">
    <property type="taxonomic scope" value="Bacteria"/>
</dbReference>
<dbReference type="GO" id="GO:0005737">
    <property type="term" value="C:cytoplasm"/>
    <property type="evidence" value="ECO:0007669"/>
    <property type="project" value="UniProtKB-SubCell"/>
</dbReference>
<dbReference type="InterPro" id="IPR029026">
    <property type="entry name" value="tRNA_m1G_MTases_N"/>
</dbReference>
<evidence type="ECO:0000256" key="6">
    <source>
        <dbReference type="HAMAP-Rule" id="MF_00658"/>
    </source>
</evidence>
<comment type="subcellular location">
    <subcellularLocation>
        <location evidence="6">Cytoplasm</location>
    </subcellularLocation>
</comment>
<dbReference type="PANTHER" id="PTHR33603">
    <property type="entry name" value="METHYLTRANSFERASE"/>
    <property type="match status" value="1"/>
</dbReference>
<name>D1VRW5_9FIRM</name>
<keyword evidence="1 6" id="KW-0698">rRNA processing</keyword>
<evidence type="ECO:0000256" key="4">
    <source>
        <dbReference type="ARBA" id="ARBA00022691"/>
    </source>
</evidence>
<proteinExistence type="inferred from homology"/>
<keyword evidence="2 6" id="KW-0489">Methyltransferase</keyword>
<comment type="caution">
    <text evidence="6">Lacks conserved residue(s) required for the propagation of feature annotation.</text>
</comment>
<comment type="function">
    <text evidence="6">Specifically methylates the pseudouridine at position 1915 (m3Psi1915) in 23S rRNA.</text>
</comment>
<sequence length="159" mass="18465">MEINIISVGKIKEDFFKKAIDEYEKRLKAYCRVNFIELKDESEGKNLSDKDIDIILDKEGKRILEKIKERSFIIVLDIKGRSIDSVEFSKKINDIMLDGISSIDFIIGGSLGISQEVKDKANYSLSFSKFTFPHKLMKVILMEQIYRAFTIINNKTYHK</sequence>
<accession>D1VRW5</accession>
<feature type="binding site" evidence="6">
    <location>
        <position position="76"/>
    </location>
    <ligand>
        <name>S-adenosyl-L-methionine</name>
        <dbReference type="ChEBI" id="CHEBI:59789"/>
    </ligand>
</feature>
<evidence type="ECO:0000256" key="5">
    <source>
        <dbReference type="ARBA" id="ARBA00038303"/>
    </source>
</evidence>
<dbReference type="AlphaFoldDB" id="D1VRW5"/>
<keyword evidence="4 6" id="KW-0949">S-adenosyl-L-methionine</keyword>
<dbReference type="NCBIfam" id="NF000985">
    <property type="entry name" value="PRK00103.1-3"/>
    <property type="match status" value="1"/>
</dbReference>
<comment type="caution">
    <text evidence="7">The sequence shown here is derived from an EMBL/GenBank/DDBJ whole genome shotgun (WGS) entry which is preliminary data.</text>
</comment>
<dbReference type="InterPro" id="IPR003742">
    <property type="entry name" value="RlmH-like"/>
</dbReference>
<dbReference type="Proteomes" id="UP000005711">
    <property type="component" value="Unassembled WGS sequence"/>
</dbReference>